<reference evidence="1 2" key="1">
    <citation type="submission" date="2020-08" db="EMBL/GenBank/DDBJ databases">
        <title>Aphidius gifuensis genome sequencing and assembly.</title>
        <authorList>
            <person name="Du Z."/>
        </authorList>
    </citation>
    <scope>NUCLEOTIDE SEQUENCE [LARGE SCALE GENOMIC DNA]</scope>
    <source>
        <strain evidence="1">YNYX2018</strain>
        <tissue evidence="1">Adults</tissue>
    </source>
</reference>
<organism evidence="1 2">
    <name type="scientific">Aphidius gifuensis</name>
    <name type="common">Parasitoid wasp</name>
    <dbReference type="NCBI Taxonomy" id="684658"/>
    <lineage>
        <taxon>Eukaryota</taxon>
        <taxon>Metazoa</taxon>
        <taxon>Ecdysozoa</taxon>
        <taxon>Arthropoda</taxon>
        <taxon>Hexapoda</taxon>
        <taxon>Insecta</taxon>
        <taxon>Pterygota</taxon>
        <taxon>Neoptera</taxon>
        <taxon>Endopterygota</taxon>
        <taxon>Hymenoptera</taxon>
        <taxon>Apocrita</taxon>
        <taxon>Ichneumonoidea</taxon>
        <taxon>Braconidae</taxon>
        <taxon>Aphidiinae</taxon>
        <taxon>Aphidius</taxon>
    </lineage>
</organism>
<comment type="caution">
    <text evidence="1">The sequence shown here is derived from an EMBL/GenBank/DDBJ whole genome shotgun (WGS) entry which is preliminary data.</text>
</comment>
<protein>
    <submittedName>
        <fullName evidence="1">Uncharacterized protein</fullName>
    </submittedName>
</protein>
<sequence length="95" mass="10684">MKLLRKNVRNDTSQSSSTTTTTIDYIRKIFIELLKIYDADKTGRVNYALESASGQIIKINDADLLYGTGQHSRFQYMPMGGNDDDDSDFVGRLIG</sequence>
<evidence type="ECO:0000313" key="1">
    <source>
        <dbReference type="EMBL" id="KAF7996036.1"/>
    </source>
</evidence>
<name>A0A834Y151_APHGI</name>
<keyword evidence="2" id="KW-1185">Reference proteome</keyword>
<gene>
    <name evidence="1" type="ORF">HCN44_009074</name>
</gene>
<accession>A0A834Y151</accession>
<dbReference type="AlphaFoldDB" id="A0A834Y151"/>
<dbReference type="Proteomes" id="UP000639338">
    <property type="component" value="Unassembled WGS sequence"/>
</dbReference>
<dbReference type="EMBL" id="JACMRX010000002">
    <property type="protein sequence ID" value="KAF7996036.1"/>
    <property type="molecule type" value="Genomic_DNA"/>
</dbReference>
<evidence type="ECO:0000313" key="2">
    <source>
        <dbReference type="Proteomes" id="UP000639338"/>
    </source>
</evidence>
<proteinExistence type="predicted"/>